<proteinExistence type="predicted"/>
<dbReference type="Pfam" id="PF00891">
    <property type="entry name" value="Methyltransf_2"/>
    <property type="match status" value="1"/>
</dbReference>
<dbReference type="PANTHER" id="PTHR43712:SF2">
    <property type="entry name" value="O-METHYLTRANSFERASE CICE"/>
    <property type="match status" value="1"/>
</dbReference>
<feature type="domain" description="O-methyltransferase dimerisation" evidence="5">
    <location>
        <begin position="1"/>
        <end position="72"/>
    </location>
</feature>
<dbReference type="GO" id="GO:0032259">
    <property type="term" value="P:methylation"/>
    <property type="evidence" value="ECO:0007669"/>
    <property type="project" value="UniProtKB-KW"/>
</dbReference>
<gene>
    <name evidence="6" type="ORF">GCM10009533_24400</name>
</gene>
<dbReference type="InterPro" id="IPR036390">
    <property type="entry name" value="WH_DNA-bd_sf"/>
</dbReference>
<dbReference type="InterPro" id="IPR001077">
    <property type="entry name" value="COMT_C"/>
</dbReference>
<evidence type="ECO:0000256" key="3">
    <source>
        <dbReference type="ARBA" id="ARBA00022691"/>
    </source>
</evidence>
<dbReference type="PIRSF" id="PIRSF005739">
    <property type="entry name" value="O-mtase"/>
    <property type="match status" value="1"/>
</dbReference>
<reference evidence="7" key="1">
    <citation type="journal article" date="2019" name="Int. J. Syst. Evol. Microbiol.">
        <title>The Global Catalogue of Microorganisms (GCM) 10K type strain sequencing project: providing services to taxonomists for standard genome sequencing and annotation.</title>
        <authorList>
            <consortium name="The Broad Institute Genomics Platform"/>
            <consortium name="The Broad Institute Genome Sequencing Center for Infectious Disease"/>
            <person name="Wu L."/>
            <person name="Ma J."/>
        </authorList>
    </citation>
    <scope>NUCLEOTIDE SEQUENCE [LARGE SCALE GENOMIC DNA]</scope>
    <source>
        <strain evidence="7">JCM 10303</strain>
    </source>
</reference>
<dbReference type="Proteomes" id="UP001500729">
    <property type="component" value="Unassembled WGS sequence"/>
</dbReference>
<dbReference type="EMBL" id="BAAAGS010000013">
    <property type="protein sequence ID" value="GAA0524228.1"/>
    <property type="molecule type" value="Genomic_DNA"/>
</dbReference>
<keyword evidence="1 6" id="KW-0489">Methyltransferase</keyword>
<dbReference type="Gene3D" id="1.10.10.10">
    <property type="entry name" value="Winged helix-like DNA-binding domain superfamily/Winged helix DNA-binding domain"/>
    <property type="match status" value="1"/>
</dbReference>
<dbReference type="GO" id="GO:0008168">
    <property type="term" value="F:methyltransferase activity"/>
    <property type="evidence" value="ECO:0007669"/>
    <property type="project" value="UniProtKB-KW"/>
</dbReference>
<comment type="caution">
    <text evidence="6">The sequence shown here is derived from an EMBL/GenBank/DDBJ whole genome shotgun (WGS) entry which is preliminary data.</text>
</comment>
<organism evidence="6 7">
    <name type="scientific">Saccharopolyspora erythraea</name>
    <name type="common">Streptomyces erythraeus</name>
    <dbReference type="NCBI Taxonomy" id="1836"/>
    <lineage>
        <taxon>Bacteria</taxon>
        <taxon>Bacillati</taxon>
        <taxon>Actinomycetota</taxon>
        <taxon>Actinomycetes</taxon>
        <taxon>Pseudonocardiales</taxon>
        <taxon>Pseudonocardiaceae</taxon>
        <taxon>Saccharopolyspora</taxon>
    </lineage>
</organism>
<name>A0ABP3MRZ2_SACER</name>
<dbReference type="PANTHER" id="PTHR43712">
    <property type="entry name" value="PUTATIVE (AFU_ORTHOLOGUE AFUA_4G14580)-RELATED"/>
    <property type="match status" value="1"/>
</dbReference>
<evidence type="ECO:0000259" key="4">
    <source>
        <dbReference type="Pfam" id="PF00891"/>
    </source>
</evidence>
<protein>
    <submittedName>
        <fullName evidence="6">Methyltransferase</fullName>
    </submittedName>
</protein>
<dbReference type="SUPFAM" id="SSF53335">
    <property type="entry name" value="S-adenosyl-L-methionine-dependent methyltransferases"/>
    <property type="match status" value="1"/>
</dbReference>
<accession>A0ABP3MRZ2</accession>
<dbReference type="InterPro" id="IPR036388">
    <property type="entry name" value="WH-like_DNA-bd_sf"/>
</dbReference>
<evidence type="ECO:0000313" key="7">
    <source>
        <dbReference type="Proteomes" id="UP001500729"/>
    </source>
</evidence>
<keyword evidence="2" id="KW-0808">Transferase</keyword>
<evidence type="ECO:0000256" key="1">
    <source>
        <dbReference type="ARBA" id="ARBA00022603"/>
    </source>
</evidence>
<evidence type="ECO:0000313" key="6">
    <source>
        <dbReference type="EMBL" id="GAA0524228.1"/>
    </source>
</evidence>
<dbReference type="Pfam" id="PF08100">
    <property type="entry name" value="Dimerisation"/>
    <property type="match status" value="1"/>
</dbReference>
<dbReference type="InterPro" id="IPR016461">
    <property type="entry name" value="COMT-like"/>
</dbReference>
<evidence type="ECO:0000259" key="5">
    <source>
        <dbReference type="Pfam" id="PF08100"/>
    </source>
</evidence>
<dbReference type="Gene3D" id="1.10.287.1350">
    <property type="match status" value="1"/>
</dbReference>
<dbReference type="InterPro" id="IPR029063">
    <property type="entry name" value="SAM-dependent_MTases_sf"/>
</dbReference>
<dbReference type="InterPro" id="IPR012967">
    <property type="entry name" value="COMT_dimerisation"/>
</dbReference>
<evidence type="ECO:0000256" key="2">
    <source>
        <dbReference type="ARBA" id="ARBA00022679"/>
    </source>
</evidence>
<dbReference type="PROSITE" id="PS51683">
    <property type="entry name" value="SAM_OMT_II"/>
    <property type="match status" value="1"/>
</dbReference>
<feature type="domain" description="O-methyltransferase C-terminal" evidence="4">
    <location>
        <begin position="104"/>
        <end position="305"/>
    </location>
</feature>
<keyword evidence="7" id="KW-1185">Reference proteome</keyword>
<dbReference type="Gene3D" id="3.40.50.150">
    <property type="entry name" value="Vaccinia Virus protein VP39"/>
    <property type="match status" value="1"/>
</dbReference>
<sequence>MELHDGFIRARALQLAAELQIADLLSDGPRSTDDLATATATDSRSLYRLLRLLAGCGIVSEVEPRSFAVTATGAHLQGDHPQSVKATLLSAGLFHPVYADAMHSLRTGEPAFPKTFGKPLFDYLKDHPEQATLFNGAMADASRLETAALLEAFDFSGARGIVDVGGGTGTLLGAVLSAYPQSTGVVYDLPHLAAEAAAKAEAAGVADRLTFTGGDFFQEVPAGGDLYLLKSIVHDWPDEDAVRILRGCRRAMSPQSRLLLIERVLPPGDDDHPGKAMDITLLVVLGGRERTEDEYSALLAEAGFRLTGVTPTASPMSVVEAVPVQD</sequence>
<dbReference type="SUPFAM" id="SSF46785">
    <property type="entry name" value="Winged helix' DNA-binding domain"/>
    <property type="match status" value="1"/>
</dbReference>
<keyword evidence="3" id="KW-0949">S-adenosyl-L-methionine</keyword>